<feature type="region of interest" description="Disordered" evidence="4">
    <location>
        <begin position="103"/>
        <end position="123"/>
    </location>
</feature>
<dbReference type="InterPro" id="IPR036890">
    <property type="entry name" value="HATPase_C_sf"/>
</dbReference>
<feature type="compositionally biased region" description="Basic and acidic residues" evidence="4">
    <location>
        <begin position="398"/>
        <end position="426"/>
    </location>
</feature>
<evidence type="ECO:0000256" key="4">
    <source>
        <dbReference type="SAM" id="MobiDB-lite"/>
    </source>
</evidence>
<keyword evidence="5" id="KW-0472">Membrane</keyword>
<sequence length="502" mass="52628">MARPGMGVSRNLVTFVIGVLHSPRHAGDNDRVTGGMERGTGLSGFRRYMWWSLAGSITVSLVLFVRAWAMDEGVPPWVRGVTGLALTVLVVAVGVLLGRRLSRSPGDARDPTGASGTRERASGPPVGWLVAGSLAAAVLGAIPLASHDDRLWAVAPAVMVSITAMFLRAPHRRTLIGGAVVVAATLGGSVALASGNTGWLLAGVFPAGVVVSVAWMALGMLWAWDVADRLDQARHLAAEVAVKDERLRFAADLHDIQGHHLQVVALKSELAERLAESDPVRAAAEMREVRRLAADALRDTRAVVQGYRRTTLEDEIANAAKVLAAAGIDTAVDRGRTTGTDPLPEPARHVLGLVMREATTNVLRHSRARRAHIAYDVANGRARLRVGNDGVENGGIRPEGDGVADGRVRPGIDSENTEGDRARPGDDGEGAGDGRPLLGIGGDGDAGRPPAGTGTGTGLRSLAERLERAGGTLDWRCDGDRFEVVASLPADARAYPAGVGAR</sequence>
<dbReference type="Gene3D" id="1.20.5.1930">
    <property type="match status" value="1"/>
</dbReference>
<evidence type="ECO:0000256" key="3">
    <source>
        <dbReference type="ARBA" id="ARBA00023012"/>
    </source>
</evidence>
<keyword evidence="5" id="KW-0812">Transmembrane</keyword>
<accession>A0ABP8B6V8</accession>
<feature type="transmembrane region" description="Helical" evidence="5">
    <location>
        <begin position="126"/>
        <end position="145"/>
    </location>
</feature>
<keyword evidence="8" id="KW-1185">Reference proteome</keyword>
<keyword evidence="3" id="KW-0902">Two-component regulatory system</keyword>
<organism evidence="7 8">
    <name type="scientific">Streptosporangium oxazolinicum</name>
    <dbReference type="NCBI Taxonomy" id="909287"/>
    <lineage>
        <taxon>Bacteria</taxon>
        <taxon>Bacillati</taxon>
        <taxon>Actinomycetota</taxon>
        <taxon>Actinomycetes</taxon>
        <taxon>Streptosporangiales</taxon>
        <taxon>Streptosporangiaceae</taxon>
        <taxon>Streptosporangium</taxon>
    </lineage>
</organism>
<feature type="region of interest" description="Disordered" evidence="4">
    <location>
        <begin position="388"/>
        <end position="460"/>
    </location>
</feature>
<keyword evidence="5" id="KW-1133">Transmembrane helix</keyword>
<feature type="transmembrane region" description="Helical" evidence="5">
    <location>
        <begin position="151"/>
        <end position="167"/>
    </location>
</feature>
<dbReference type="Pfam" id="PF07730">
    <property type="entry name" value="HisKA_3"/>
    <property type="match status" value="1"/>
</dbReference>
<name>A0ABP8B6V8_9ACTN</name>
<evidence type="ECO:0000259" key="6">
    <source>
        <dbReference type="Pfam" id="PF07730"/>
    </source>
</evidence>
<keyword evidence="1" id="KW-0808">Transferase</keyword>
<dbReference type="InterPro" id="IPR050482">
    <property type="entry name" value="Sensor_HK_TwoCompSys"/>
</dbReference>
<dbReference type="EMBL" id="BAABAQ010000010">
    <property type="protein sequence ID" value="GAA4199141.1"/>
    <property type="molecule type" value="Genomic_DNA"/>
</dbReference>
<keyword evidence="2" id="KW-0418">Kinase</keyword>
<evidence type="ECO:0000313" key="8">
    <source>
        <dbReference type="Proteomes" id="UP001501251"/>
    </source>
</evidence>
<evidence type="ECO:0000256" key="2">
    <source>
        <dbReference type="ARBA" id="ARBA00022777"/>
    </source>
</evidence>
<proteinExistence type="predicted"/>
<feature type="domain" description="Signal transduction histidine kinase subgroup 3 dimerisation and phosphoacceptor" evidence="6">
    <location>
        <begin position="245"/>
        <end position="311"/>
    </location>
</feature>
<dbReference type="PANTHER" id="PTHR24421:SF63">
    <property type="entry name" value="SENSOR HISTIDINE KINASE DESK"/>
    <property type="match status" value="1"/>
</dbReference>
<feature type="transmembrane region" description="Helical" evidence="5">
    <location>
        <begin position="174"/>
        <end position="193"/>
    </location>
</feature>
<dbReference type="PANTHER" id="PTHR24421">
    <property type="entry name" value="NITRATE/NITRITE SENSOR PROTEIN NARX-RELATED"/>
    <property type="match status" value="1"/>
</dbReference>
<dbReference type="Gene3D" id="3.30.565.10">
    <property type="entry name" value="Histidine kinase-like ATPase, C-terminal domain"/>
    <property type="match status" value="1"/>
</dbReference>
<reference evidence="8" key="1">
    <citation type="journal article" date="2019" name="Int. J. Syst. Evol. Microbiol.">
        <title>The Global Catalogue of Microorganisms (GCM) 10K type strain sequencing project: providing services to taxonomists for standard genome sequencing and annotation.</title>
        <authorList>
            <consortium name="The Broad Institute Genomics Platform"/>
            <consortium name="The Broad Institute Genome Sequencing Center for Infectious Disease"/>
            <person name="Wu L."/>
            <person name="Ma J."/>
        </authorList>
    </citation>
    <scope>NUCLEOTIDE SEQUENCE [LARGE SCALE GENOMIC DNA]</scope>
    <source>
        <strain evidence="8">JCM 17388</strain>
    </source>
</reference>
<evidence type="ECO:0000256" key="1">
    <source>
        <dbReference type="ARBA" id="ARBA00022679"/>
    </source>
</evidence>
<dbReference type="InterPro" id="IPR011712">
    <property type="entry name" value="Sig_transdc_His_kin_sub3_dim/P"/>
</dbReference>
<feature type="transmembrane region" description="Helical" evidence="5">
    <location>
        <begin position="81"/>
        <end position="99"/>
    </location>
</feature>
<gene>
    <name evidence="7" type="ORF">GCM10022252_50470</name>
</gene>
<dbReference type="Proteomes" id="UP001501251">
    <property type="component" value="Unassembled WGS sequence"/>
</dbReference>
<feature type="transmembrane region" description="Helical" evidence="5">
    <location>
        <begin position="199"/>
        <end position="224"/>
    </location>
</feature>
<comment type="caution">
    <text evidence="7">The sequence shown here is derived from an EMBL/GenBank/DDBJ whole genome shotgun (WGS) entry which is preliminary data.</text>
</comment>
<protein>
    <recommendedName>
        <fullName evidence="6">Signal transduction histidine kinase subgroup 3 dimerisation and phosphoacceptor domain-containing protein</fullName>
    </recommendedName>
</protein>
<evidence type="ECO:0000313" key="7">
    <source>
        <dbReference type="EMBL" id="GAA4199141.1"/>
    </source>
</evidence>
<evidence type="ECO:0000256" key="5">
    <source>
        <dbReference type="SAM" id="Phobius"/>
    </source>
</evidence>
<feature type="transmembrane region" description="Helical" evidence="5">
    <location>
        <begin position="48"/>
        <end position="69"/>
    </location>
</feature>